<dbReference type="EMBL" id="JAKILJ010000005">
    <property type="protein sequence ID" value="MCL1104301.1"/>
    <property type="molecule type" value="Genomic_DNA"/>
</dbReference>
<organism evidence="1 2">
    <name type="scientific">Shewanella algicola</name>
    <dbReference type="NCBI Taxonomy" id="640633"/>
    <lineage>
        <taxon>Bacteria</taxon>
        <taxon>Pseudomonadati</taxon>
        <taxon>Pseudomonadota</taxon>
        <taxon>Gammaproteobacteria</taxon>
        <taxon>Alteromonadales</taxon>
        <taxon>Shewanellaceae</taxon>
        <taxon>Shewanella</taxon>
    </lineage>
</organism>
<evidence type="ECO:0000313" key="1">
    <source>
        <dbReference type="EMBL" id="MCL1104301.1"/>
    </source>
</evidence>
<proteinExistence type="predicted"/>
<dbReference type="InterPro" id="IPR005272">
    <property type="entry name" value="DUF406"/>
</dbReference>
<dbReference type="Pfam" id="PF04175">
    <property type="entry name" value="DUF406"/>
    <property type="match status" value="1"/>
</dbReference>
<name>A0A9X1Z2H0_9GAMM</name>
<dbReference type="Proteomes" id="UP001139408">
    <property type="component" value="Unassembled WGS sequence"/>
</dbReference>
<reference evidence="1" key="1">
    <citation type="submission" date="2022-01" db="EMBL/GenBank/DDBJ databases">
        <title>Whole genome-based taxonomy of the Shewanellaceae.</title>
        <authorList>
            <person name="Martin-Rodriguez A.J."/>
        </authorList>
    </citation>
    <scope>NUCLEOTIDE SEQUENCE</scope>
    <source>
        <strain evidence="1">DSM 23803</strain>
    </source>
</reference>
<dbReference type="Gene3D" id="3.30.70.860">
    <property type="match status" value="1"/>
</dbReference>
<accession>A0A9X1Z2H0</accession>
<gene>
    <name evidence="1" type="ORF">L2749_03375</name>
</gene>
<evidence type="ECO:0000313" key="2">
    <source>
        <dbReference type="Proteomes" id="UP001139408"/>
    </source>
</evidence>
<dbReference type="AlphaFoldDB" id="A0A9X1Z2H0"/>
<comment type="caution">
    <text evidence="1">The sequence shown here is derived from an EMBL/GenBank/DDBJ whole genome shotgun (WGS) entry which is preliminary data.</text>
</comment>
<keyword evidence="2" id="KW-1185">Reference proteome</keyword>
<sequence>MIKQIKQQQSDSVNDSCSDCGSYVDIGAVVEADDTLLQVNLNGDNALAQAQELQQAALARFSDTKANIEQQAGSVTLSLQFAFSVEKMIFQLEHAL</sequence>
<dbReference type="RefSeq" id="WP_188924116.1">
    <property type="nucleotide sequence ID" value="NZ_BMQI01000006.1"/>
</dbReference>
<dbReference type="InterPro" id="IPR035571">
    <property type="entry name" value="UPF0234-like_C"/>
</dbReference>
<protein>
    <submittedName>
        <fullName evidence="1">YfcZ/YiiS family protein</fullName>
    </submittedName>
</protein>